<keyword evidence="13" id="KW-1185">Reference proteome</keyword>
<dbReference type="Gene3D" id="3.90.1170.40">
    <property type="entry name" value="Molybdopterin biosynthesis MoaE subunit"/>
    <property type="match status" value="1"/>
</dbReference>
<comment type="catalytic activity">
    <reaction evidence="11">
        <text>2 [molybdopterin-synthase sulfur-carrier protein]-C-terminal-Gly-aminoethanethioate + cyclic pyranopterin phosphate + H2O = molybdopterin + 2 [molybdopterin-synthase sulfur-carrier protein]-C-terminal Gly-Gly + 2 H(+)</text>
        <dbReference type="Rhea" id="RHEA:26333"/>
        <dbReference type="Rhea" id="RHEA-COMP:12202"/>
        <dbReference type="Rhea" id="RHEA-COMP:19907"/>
        <dbReference type="ChEBI" id="CHEBI:15377"/>
        <dbReference type="ChEBI" id="CHEBI:15378"/>
        <dbReference type="ChEBI" id="CHEBI:58698"/>
        <dbReference type="ChEBI" id="CHEBI:59648"/>
        <dbReference type="ChEBI" id="CHEBI:90778"/>
        <dbReference type="ChEBI" id="CHEBI:232372"/>
        <dbReference type="EC" id="2.8.1.12"/>
    </reaction>
</comment>
<accession>A0ABV7WU61</accession>
<sequence length="153" mass="17678">MRWVSIQKEDFVVQKEYEKLCSGNAQDGAIVFFVGRVRDVNEGDDVYTMTLEHYPGMTEKALHQIIDRACAQWQLTRVNVVHRVGTLAPSDQIVFVAVSSPHRHDSFDGAQYIMDYLKTEAPFWKKEHTDQGARWVSSRDSDSEIVKQWQSKE</sequence>
<dbReference type="Proteomes" id="UP001595710">
    <property type="component" value="Unassembled WGS sequence"/>
</dbReference>
<dbReference type="Pfam" id="PF02391">
    <property type="entry name" value="MoaE"/>
    <property type="match status" value="1"/>
</dbReference>
<evidence type="ECO:0000256" key="5">
    <source>
        <dbReference type="ARBA" id="ARBA00023150"/>
    </source>
</evidence>
<evidence type="ECO:0000256" key="11">
    <source>
        <dbReference type="ARBA" id="ARBA00049878"/>
    </source>
</evidence>
<comment type="caution">
    <text evidence="12">The sequence shown here is derived from an EMBL/GenBank/DDBJ whole genome shotgun (WGS) entry which is preliminary data.</text>
</comment>
<evidence type="ECO:0000256" key="3">
    <source>
        <dbReference type="ARBA" id="ARBA00011950"/>
    </source>
</evidence>
<gene>
    <name evidence="12" type="primary">moaE</name>
    <name evidence="12" type="ORF">ACFOND_12120</name>
</gene>
<evidence type="ECO:0000256" key="2">
    <source>
        <dbReference type="ARBA" id="ARBA00005426"/>
    </source>
</evidence>
<keyword evidence="12" id="KW-0808">Transferase</keyword>
<dbReference type="PANTHER" id="PTHR23404">
    <property type="entry name" value="MOLYBDOPTERIN SYNTHASE RELATED"/>
    <property type="match status" value="1"/>
</dbReference>
<evidence type="ECO:0000313" key="12">
    <source>
        <dbReference type="EMBL" id="MFC3702389.1"/>
    </source>
</evidence>
<proteinExistence type="inferred from homology"/>
<dbReference type="EC" id="2.8.1.12" evidence="3"/>
<keyword evidence="5" id="KW-0501">Molybdenum cofactor biosynthesis</keyword>
<evidence type="ECO:0000256" key="6">
    <source>
        <dbReference type="ARBA" id="ARBA00026066"/>
    </source>
</evidence>
<reference evidence="13" key="1">
    <citation type="journal article" date="2019" name="Int. J. Syst. Evol. Microbiol.">
        <title>The Global Catalogue of Microorganisms (GCM) 10K type strain sequencing project: providing services to taxonomists for standard genome sequencing and annotation.</title>
        <authorList>
            <consortium name="The Broad Institute Genomics Platform"/>
            <consortium name="The Broad Institute Genome Sequencing Center for Infectious Disease"/>
            <person name="Wu L."/>
            <person name="Ma J."/>
        </authorList>
    </citation>
    <scope>NUCLEOTIDE SEQUENCE [LARGE SCALE GENOMIC DNA]</scope>
    <source>
        <strain evidence="13">CECT 8288</strain>
    </source>
</reference>
<evidence type="ECO:0000256" key="1">
    <source>
        <dbReference type="ARBA" id="ARBA00005046"/>
    </source>
</evidence>
<dbReference type="GO" id="GO:0030366">
    <property type="term" value="F:molybdopterin synthase activity"/>
    <property type="evidence" value="ECO:0007669"/>
    <property type="project" value="UniProtKB-EC"/>
</dbReference>
<protein>
    <recommendedName>
        <fullName evidence="4">Molybdopterin synthase catalytic subunit</fullName>
        <ecNumber evidence="3">2.8.1.12</ecNumber>
    </recommendedName>
    <alternativeName>
        <fullName evidence="9">MPT synthase subunit 2</fullName>
    </alternativeName>
    <alternativeName>
        <fullName evidence="7">Molybdenum cofactor biosynthesis protein E</fullName>
    </alternativeName>
    <alternativeName>
        <fullName evidence="8">Molybdopterin-converting factor large subunit</fullName>
    </alternativeName>
    <alternativeName>
        <fullName evidence="10">Molybdopterin-converting factor subunit 2</fullName>
    </alternativeName>
</protein>
<evidence type="ECO:0000256" key="9">
    <source>
        <dbReference type="ARBA" id="ARBA00030781"/>
    </source>
</evidence>
<dbReference type="SUPFAM" id="SSF54690">
    <property type="entry name" value="Molybdopterin synthase subunit MoaE"/>
    <property type="match status" value="1"/>
</dbReference>
<dbReference type="CDD" id="cd00756">
    <property type="entry name" value="MoaE"/>
    <property type="match status" value="1"/>
</dbReference>
<dbReference type="EMBL" id="JBHRYN010000012">
    <property type="protein sequence ID" value="MFC3702389.1"/>
    <property type="molecule type" value="Genomic_DNA"/>
</dbReference>
<name>A0ABV7WU61_9GAMM</name>
<comment type="pathway">
    <text evidence="1">Cofactor biosynthesis; molybdopterin biosynthesis.</text>
</comment>
<dbReference type="InterPro" id="IPR036563">
    <property type="entry name" value="MoaE_sf"/>
</dbReference>
<evidence type="ECO:0000313" key="13">
    <source>
        <dbReference type="Proteomes" id="UP001595710"/>
    </source>
</evidence>
<evidence type="ECO:0000256" key="7">
    <source>
        <dbReference type="ARBA" id="ARBA00029745"/>
    </source>
</evidence>
<dbReference type="NCBIfam" id="NF007959">
    <property type="entry name" value="PRK10678.1"/>
    <property type="match status" value="1"/>
</dbReference>
<organism evidence="12 13">
    <name type="scientific">Reinekea marina</name>
    <dbReference type="NCBI Taxonomy" id="1310421"/>
    <lineage>
        <taxon>Bacteria</taxon>
        <taxon>Pseudomonadati</taxon>
        <taxon>Pseudomonadota</taxon>
        <taxon>Gammaproteobacteria</taxon>
        <taxon>Oceanospirillales</taxon>
        <taxon>Saccharospirillaceae</taxon>
        <taxon>Reinekea</taxon>
    </lineage>
</organism>
<comment type="subunit">
    <text evidence="6">Heterotetramer of 2 MoaD subunits and 2 MoaE subunits. Also stable as homodimer. The enzyme changes between these two forms during catalysis.</text>
</comment>
<evidence type="ECO:0000256" key="4">
    <source>
        <dbReference type="ARBA" id="ARBA00013858"/>
    </source>
</evidence>
<comment type="similarity">
    <text evidence="2">Belongs to the MoaE family.</text>
</comment>
<dbReference type="RefSeq" id="WP_377363133.1">
    <property type="nucleotide sequence ID" value="NZ_JBHRYN010000012.1"/>
</dbReference>
<dbReference type="InterPro" id="IPR003448">
    <property type="entry name" value="Mopterin_biosynth_MoaE"/>
</dbReference>
<evidence type="ECO:0000256" key="8">
    <source>
        <dbReference type="ARBA" id="ARBA00030407"/>
    </source>
</evidence>
<evidence type="ECO:0000256" key="10">
    <source>
        <dbReference type="ARBA" id="ARBA00032474"/>
    </source>
</evidence>